<evidence type="ECO:0000313" key="2">
    <source>
        <dbReference type="EMBL" id="MDC8756594.1"/>
    </source>
</evidence>
<evidence type="ECO:0000313" key="3">
    <source>
        <dbReference type="Proteomes" id="UP001221208"/>
    </source>
</evidence>
<dbReference type="Proteomes" id="UP001221208">
    <property type="component" value="Unassembled WGS sequence"/>
</dbReference>
<organism evidence="2 3">
    <name type="scientific">Janthinobacterium fluminis</name>
    <dbReference type="NCBI Taxonomy" id="2987524"/>
    <lineage>
        <taxon>Bacteria</taxon>
        <taxon>Pseudomonadati</taxon>
        <taxon>Pseudomonadota</taxon>
        <taxon>Betaproteobacteria</taxon>
        <taxon>Burkholderiales</taxon>
        <taxon>Oxalobacteraceae</taxon>
        <taxon>Janthinobacterium</taxon>
    </lineage>
</organism>
<feature type="compositionally biased region" description="Low complexity" evidence="1">
    <location>
        <begin position="42"/>
        <end position="58"/>
    </location>
</feature>
<protein>
    <submittedName>
        <fullName evidence="2">Uncharacterized protein</fullName>
    </submittedName>
</protein>
<feature type="region of interest" description="Disordered" evidence="1">
    <location>
        <begin position="42"/>
        <end position="64"/>
    </location>
</feature>
<reference evidence="2 3" key="1">
    <citation type="submission" date="2022-10" db="EMBL/GenBank/DDBJ databases">
        <title>Janthinobacterium sp. hw3 Genome sequencing.</title>
        <authorList>
            <person name="Park S."/>
        </authorList>
    </citation>
    <scope>NUCLEOTIDE SEQUENCE [LARGE SCALE GENOMIC DNA]</scope>
    <source>
        <strain evidence="3">hw3</strain>
    </source>
</reference>
<evidence type="ECO:0000256" key="1">
    <source>
        <dbReference type="SAM" id="MobiDB-lite"/>
    </source>
</evidence>
<name>A0ABT5JV46_9BURK</name>
<dbReference type="RefSeq" id="WP_273669230.1">
    <property type="nucleotide sequence ID" value="NZ_JAQQXR010000001.1"/>
</dbReference>
<gene>
    <name evidence="2" type="ORF">OIK44_03200</name>
</gene>
<comment type="caution">
    <text evidence="2">The sequence shown here is derived from an EMBL/GenBank/DDBJ whole genome shotgun (WGS) entry which is preliminary data.</text>
</comment>
<accession>A0ABT5JV46</accession>
<proteinExistence type="predicted"/>
<dbReference type="EMBL" id="JAQQXR010000001">
    <property type="protein sequence ID" value="MDC8756594.1"/>
    <property type="molecule type" value="Genomic_DNA"/>
</dbReference>
<sequence>MFYIKHPRPVGDGRAVAMQIANQKQCAAVDKYVLIVEPAAARPAAPRAAPDDAVAGPDRQARPV</sequence>
<keyword evidence="3" id="KW-1185">Reference proteome</keyword>